<feature type="compositionally biased region" description="Polar residues" evidence="1">
    <location>
        <begin position="163"/>
        <end position="188"/>
    </location>
</feature>
<evidence type="ECO:0000256" key="2">
    <source>
        <dbReference type="SAM" id="Phobius"/>
    </source>
</evidence>
<name>A0A1I8AZC6_MELHA</name>
<protein>
    <submittedName>
        <fullName evidence="4">Uncharacterized protein</fullName>
    </submittedName>
</protein>
<evidence type="ECO:0000256" key="1">
    <source>
        <dbReference type="SAM" id="MobiDB-lite"/>
    </source>
</evidence>
<organism evidence="3 4">
    <name type="scientific">Meloidogyne hapla</name>
    <name type="common">Root-knot nematode worm</name>
    <dbReference type="NCBI Taxonomy" id="6305"/>
    <lineage>
        <taxon>Eukaryota</taxon>
        <taxon>Metazoa</taxon>
        <taxon>Ecdysozoa</taxon>
        <taxon>Nematoda</taxon>
        <taxon>Chromadorea</taxon>
        <taxon>Rhabditida</taxon>
        <taxon>Tylenchina</taxon>
        <taxon>Tylenchomorpha</taxon>
        <taxon>Tylenchoidea</taxon>
        <taxon>Meloidogynidae</taxon>
        <taxon>Meloidogyninae</taxon>
        <taxon>Meloidogyne</taxon>
    </lineage>
</organism>
<evidence type="ECO:0000313" key="4">
    <source>
        <dbReference type="WBParaSite" id="MhA1_Contig1128.frz3.gene18"/>
    </source>
</evidence>
<proteinExistence type="predicted"/>
<sequence length="219" mass="24240">MLKETHFGIKDCNSNPDLACSKKENIRKAEEWEIVDKAYSNPDFKFLFTFHILPQTAMRKSIQKFWADCDESSTDGICADDAKFQRCDKMFIEFDKEHFKILVPVGKGENSTTTEASGMKNSTIILLVVGVTLLILLIIGLAFVFLQNDEIKAEVAKDKTKELSTNIGGTSGNSKSKRSSPNFGSSRSKYGRGSVGDKEKKKTLGSASQMTGTSSVSRR</sequence>
<keyword evidence="2" id="KW-1133">Transmembrane helix</keyword>
<feature type="region of interest" description="Disordered" evidence="1">
    <location>
        <begin position="162"/>
        <end position="219"/>
    </location>
</feature>
<dbReference type="WBParaSite" id="MhA1_Contig1128.frz3.gene18">
    <property type="protein sequence ID" value="MhA1_Contig1128.frz3.gene18"/>
    <property type="gene ID" value="MhA1_Contig1128.frz3.gene18"/>
</dbReference>
<accession>A0A1I8AZC6</accession>
<dbReference type="AlphaFoldDB" id="A0A1I8AZC6"/>
<dbReference type="Proteomes" id="UP000095281">
    <property type="component" value="Unplaced"/>
</dbReference>
<keyword evidence="3" id="KW-1185">Reference proteome</keyword>
<keyword evidence="2" id="KW-0472">Membrane</keyword>
<evidence type="ECO:0000313" key="3">
    <source>
        <dbReference type="Proteomes" id="UP000095281"/>
    </source>
</evidence>
<feature type="compositionally biased region" description="Polar residues" evidence="1">
    <location>
        <begin position="205"/>
        <end position="219"/>
    </location>
</feature>
<feature type="transmembrane region" description="Helical" evidence="2">
    <location>
        <begin position="124"/>
        <end position="146"/>
    </location>
</feature>
<reference evidence="4" key="1">
    <citation type="submission" date="2016-11" db="UniProtKB">
        <authorList>
            <consortium name="WormBaseParasite"/>
        </authorList>
    </citation>
    <scope>IDENTIFICATION</scope>
</reference>
<keyword evidence="2" id="KW-0812">Transmembrane</keyword>